<protein>
    <submittedName>
        <fullName evidence="1">Uncharacterized protein</fullName>
    </submittedName>
</protein>
<name>A0A7T7ZW29_9FLAO</name>
<organism evidence="1 2">
    <name type="scientific">Elizabethkingia bruuniana</name>
    <dbReference type="NCBI Taxonomy" id="1756149"/>
    <lineage>
        <taxon>Bacteria</taxon>
        <taxon>Pseudomonadati</taxon>
        <taxon>Bacteroidota</taxon>
        <taxon>Flavobacteriia</taxon>
        <taxon>Flavobacteriales</taxon>
        <taxon>Weeksellaceae</taxon>
        <taxon>Elizabethkingia</taxon>
    </lineage>
</organism>
<reference evidence="1 2" key="1">
    <citation type="submission" date="2020-12" db="EMBL/GenBank/DDBJ databases">
        <title>FDA dAtabase for Regulatory Grade micrObial Sequences (FDA-ARGOS): Supporting development and validation of Infectious Disease Dx tests.</title>
        <authorList>
            <person name="Kerrigan L."/>
            <person name="Long C."/>
            <person name="Tallon L."/>
            <person name="Sadzewicz L."/>
            <person name="Zhao X."/>
            <person name="Boylan J."/>
            <person name="Ott S."/>
            <person name="Bowen H."/>
            <person name="Vavikolanu K."/>
            <person name="Mehta A."/>
            <person name="Aluvathingal J."/>
            <person name="Nadendla S."/>
            <person name="Yan Y."/>
            <person name="Sichtig H."/>
        </authorList>
    </citation>
    <scope>NUCLEOTIDE SEQUENCE [LARGE SCALE GENOMIC DNA]</scope>
    <source>
        <strain evidence="1 2">FDAARGOS_1031</strain>
    </source>
</reference>
<sequence>MNNKKYIYVLLLPLYLSCNPLYKKYQTIDIEALKSNLYNEQHKIIKDILSKESKSSILIIRWKKNMLVKDAPLYYSALLYTSLDGKIKLLSNDKKNKEKEILITKDSSNEYFREFSYILNNYLQGKDEHLLSLRDSFSSSEMNSPYYIYDFVKHKKIKINSFIFDKEGKIIQ</sequence>
<dbReference type="Proteomes" id="UP000595426">
    <property type="component" value="Chromosome"/>
</dbReference>
<evidence type="ECO:0000313" key="2">
    <source>
        <dbReference type="Proteomes" id="UP000595426"/>
    </source>
</evidence>
<proteinExistence type="predicted"/>
<dbReference type="EMBL" id="CP067018">
    <property type="protein sequence ID" value="QQN57221.1"/>
    <property type="molecule type" value="Genomic_DNA"/>
</dbReference>
<dbReference type="OrthoDB" id="1262666at2"/>
<gene>
    <name evidence="1" type="ORF">I6H88_12225</name>
</gene>
<dbReference type="RefSeq" id="WP_059333909.1">
    <property type="nucleotide sequence ID" value="NZ_CBCSDR010000009.1"/>
</dbReference>
<dbReference type="AlphaFoldDB" id="A0A7T7ZW29"/>
<accession>A0A7T7ZW29</accession>
<keyword evidence="2" id="KW-1185">Reference proteome</keyword>
<dbReference type="KEGG" id="egm:AYC65_01695"/>
<evidence type="ECO:0000313" key="1">
    <source>
        <dbReference type="EMBL" id="QQN57221.1"/>
    </source>
</evidence>
<dbReference type="GeneID" id="93131598"/>